<proteinExistence type="predicted"/>
<accession>A0A085N3G1</accession>
<name>A0A085N3G1_9BILA</name>
<protein>
    <submittedName>
        <fullName evidence="1">Uncharacterized protein</fullName>
    </submittedName>
</protein>
<sequence>MQRPVWKVWLRGSDGSSDNMNLDKAIRASKVEECASQCSGARHSRLLSCEPHLGPRKIKEAFFNCPIHLRLEELSMSAESLLFLHGH</sequence>
<reference evidence="1" key="1">
    <citation type="journal article" date="2014" name="Nat. Genet.">
        <title>Genome and transcriptome of the porcine whipworm Trichuris suis.</title>
        <authorList>
            <person name="Jex A.R."/>
            <person name="Nejsum P."/>
            <person name="Schwarz E.M."/>
            <person name="Hu L."/>
            <person name="Young N.D."/>
            <person name="Hall R.S."/>
            <person name="Korhonen P.K."/>
            <person name="Liao S."/>
            <person name="Thamsborg S."/>
            <person name="Xia J."/>
            <person name="Xu P."/>
            <person name="Wang S."/>
            <person name="Scheerlinck J.P."/>
            <person name="Hofmann A."/>
            <person name="Sternberg P.W."/>
            <person name="Wang J."/>
            <person name="Gasser R.B."/>
        </authorList>
    </citation>
    <scope>NUCLEOTIDE SEQUENCE [LARGE SCALE GENOMIC DNA]</scope>
    <source>
        <strain evidence="1">DCEP-RM93F</strain>
    </source>
</reference>
<dbReference type="AlphaFoldDB" id="A0A085N3G1"/>
<dbReference type="Proteomes" id="UP000030758">
    <property type="component" value="Unassembled WGS sequence"/>
</dbReference>
<organism evidence="1">
    <name type="scientific">Trichuris suis</name>
    <name type="common">pig whipworm</name>
    <dbReference type="NCBI Taxonomy" id="68888"/>
    <lineage>
        <taxon>Eukaryota</taxon>
        <taxon>Metazoa</taxon>
        <taxon>Ecdysozoa</taxon>
        <taxon>Nematoda</taxon>
        <taxon>Enoplea</taxon>
        <taxon>Dorylaimia</taxon>
        <taxon>Trichinellida</taxon>
        <taxon>Trichuridae</taxon>
        <taxon>Trichuris</taxon>
    </lineage>
</organism>
<evidence type="ECO:0000313" key="1">
    <source>
        <dbReference type="EMBL" id="KFD64007.1"/>
    </source>
</evidence>
<gene>
    <name evidence="1" type="ORF">M514_12800</name>
</gene>
<dbReference type="EMBL" id="KL367563">
    <property type="protein sequence ID" value="KFD64007.1"/>
    <property type="molecule type" value="Genomic_DNA"/>
</dbReference>